<dbReference type="SMART" id="SM00278">
    <property type="entry name" value="HhH1"/>
    <property type="match status" value="2"/>
</dbReference>
<accession>A0A1G6PL09</accession>
<sequence length="214" mass="23411">MWEEEWTLREKKLAAAVGGLILLFIGVIIYFWTSDKPAEPAMTPYRPPADTAQAKEKKEKEKEEQPKELVVDVKGEVKQPGVYRFSPEDRVAEAVRKAGGPKKKADMERVNLAQPLSDGMALYIPAEGEEIPESIGEATDAGKSGESGDAPAIDVNTATLEELQELNGIGPSKAEAIISYREENGPFTSVDQLTEVSGIGEKTLEQLREQVKVN</sequence>
<feature type="transmembrane region" description="Helical" evidence="2">
    <location>
        <begin position="12"/>
        <end position="32"/>
    </location>
</feature>
<evidence type="ECO:0000313" key="4">
    <source>
        <dbReference type="EMBL" id="SDC80853.1"/>
    </source>
</evidence>
<dbReference type="Proteomes" id="UP000199387">
    <property type="component" value="Unassembled WGS sequence"/>
</dbReference>
<name>A0A1G6PL09_9BACL</name>
<dbReference type="InterPro" id="IPR003583">
    <property type="entry name" value="Hlx-hairpin-Hlx_DNA-bd_motif"/>
</dbReference>
<dbReference type="Gene3D" id="1.10.150.310">
    <property type="entry name" value="Tex RuvX-like domain-like"/>
    <property type="match status" value="1"/>
</dbReference>
<feature type="region of interest" description="Disordered" evidence="1">
    <location>
        <begin position="41"/>
        <end position="73"/>
    </location>
</feature>
<dbReference type="InterPro" id="IPR051675">
    <property type="entry name" value="Endo/Exo/Phosphatase_dom_1"/>
</dbReference>
<dbReference type="Pfam" id="PF12836">
    <property type="entry name" value="HHH_3"/>
    <property type="match status" value="1"/>
</dbReference>
<evidence type="ECO:0000259" key="3">
    <source>
        <dbReference type="SMART" id="SM00278"/>
    </source>
</evidence>
<keyword evidence="2" id="KW-0812">Transmembrane</keyword>
<dbReference type="SUPFAM" id="SSF47781">
    <property type="entry name" value="RuvA domain 2-like"/>
    <property type="match status" value="1"/>
</dbReference>
<dbReference type="OrthoDB" id="9790239at2"/>
<dbReference type="EMBL" id="FMZA01000017">
    <property type="protein sequence ID" value="SDC80853.1"/>
    <property type="molecule type" value="Genomic_DNA"/>
</dbReference>
<dbReference type="InterPro" id="IPR004509">
    <property type="entry name" value="Competence_ComEA_HhH"/>
</dbReference>
<dbReference type="GO" id="GO:0015627">
    <property type="term" value="C:type II protein secretion system complex"/>
    <property type="evidence" value="ECO:0007669"/>
    <property type="project" value="TreeGrafter"/>
</dbReference>
<dbReference type="GO" id="GO:0003677">
    <property type="term" value="F:DNA binding"/>
    <property type="evidence" value="ECO:0007669"/>
    <property type="project" value="InterPro"/>
</dbReference>
<feature type="compositionally biased region" description="Basic and acidic residues" evidence="1">
    <location>
        <begin position="53"/>
        <end position="73"/>
    </location>
</feature>
<organism evidence="4 5">
    <name type="scientific">Melghirimyces thermohalophilus</name>
    <dbReference type="NCBI Taxonomy" id="1236220"/>
    <lineage>
        <taxon>Bacteria</taxon>
        <taxon>Bacillati</taxon>
        <taxon>Bacillota</taxon>
        <taxon>Bacilli</taxon>
        <taxon>Bacillales</taxon>
        <taxon>Thermoactinomycetaceae</taxon>
        <taxon>Melghirimyces</taxon>
    </lineage>
</organism>
<dbReference type="GO" id="GO:0015628">
    <property type="term" value="P:protein secretion by the type II secretion system"/>
    <property type="evidence" value="ECO:0007669"/>
    <property type="project" value="TreeGrafter"/>
</dbReference>
<dbReference type="InterPro" id="IPR010994">
    <property type="entry name" value="RuvA_2-like"/>
</dbReference>
<protein>
    <submittedName>
        <fullName evidence="4">Competence protein ComEA</fullName>
    </submittedName>
</protein>
<dbReference type="AlphaFoldDB" id="A0A1G6PL09"/>
<evidence type="ECO:0000256" key="2">
    <source>
        <dbReference type="SAM" id="Phobius"/>
    </source>
</evidence>
<dbReference type="NCBIfam" id="TIGR00426">
    <property type="entry name" value="competence protein ComEA helix-hairpin-helix repeat region"/>
    <property type="match status" value="1"/>
</dbReference>
<evidence type="ECO:0000256" key="1">
    <source>
        <dbReference type="SAM" id="MobiDB-lite"/>
    </source>
</evidence>
<dbReference type="STRING" id="1236220.SAMN04488112_11728"/>
<keyword evidence="2" id="KW-1133">Transmembrane helix</keyword>
<keyword evidence="2" id="KW-0472">Membrane</keyword>
<keyword evidence="5" id="KW-1185">Reference proteome</keyword>
<dbReference type="PANTHER" id="PTHR21180:SF32">
    <property type="entry name" value="ENDONUCLEASE_EXONUCLEASE_PHOSPHATASE FAMILY DOMAIN-CONTAINING PROTEIN 1"/>
    <property type="match status" value="1"/>
</dbReference>
<dbReference type="InterPro" id="IPR019554">
    <property type="entry name" value="Soluble_ligand-bd"/>
</dbReference>
<reference evidence="4 5" key="1">
    <citation type="submission" date="2016-10" db="EMBL/GenBank/DDBJ databases">
        <authorList>
            <person name="de Groot N.N."/>
        </authorList>
    </citation>
    <scope>NUCLEOTIDE SEQUENCE [LARGE SCALE GENOMIC DNA]</scope>
    <source>
        <strain evidence="4 5">DSM 45514</strain>
    </source>
</reference>
<evidence type="ECO:0000313" key="5">
    <source>
        <dbReference type="Proteomes" id="UP000199387"/>
    </source>
</evidence>
<proteinExistence type="predicted"/>
<dbReference type="Gene3D" id="3.10.560.10">
    <property type="entry name" value="Outer membrane lipoprotein wza domain like"/>
    <property type="match status" value="1"/>
</dbReference>
<dbReference type="RefSeq" id="WP_091571647.1">
    <property type="nucleotide sequence ID" value="NZ_FMZA01000017.1"/>
</dbReference>
<gene>
    <name evidence="4" type="ORF">SAMN04488112_11728</name>
</gene>
<feature type="domain" description="Helix-hairpin-helix DNA-binding motif class 1" evidence="3">
    <location>
        <begin position="161"/>
        <end position="180"/>
    </location>
</feature>
<dbReference type="GO" id="GO:0006281">
    <property type="term" value="P:DNA repair"/>
    <property type="evidence" value="ECO:0007669"/>
    <property type="project" value="InterPro"/>
</dbReference>
<dbReference type="PANTHER" id="PTHR21180">
    <property type="entry name" value="ENDONUCLEASE/EXONUCLEASE/PHOSPHATASE FAMILY DOMAIN-CONTAINING PROTEIN 1"/>
    <property type="match status" value="1"/>
</dbReference>
<feature type="domain" description="Helix-hairpin-helix DNA-binding motif class 1" evidence="3">
    <location>
        <begin position="191"/>
        <end position="210"/>
    </location>
</feature>
<dbReference type="Pfam" id="PF10531">
    <property type="entry name" value="SLBB"/>
    <property type="match status" value="1"/>
</dbReference>